<feature type="region of interest" description="Disordered" evidence="1">
    <location>
        <begin position="70"/>
        <end position="95"/>
    </location>
</feature>
<name>A0A939ESY1_9BACT</name>
<evidence type="ECO:0000313" key="3">
    <source>
        <dbReference type="Proteomes" id="UP000664144"/>
    </source>
</evidence>
<protein>
    <submittedName>
        <fullName evidence="2">Uncharacterized protein</fullName>
    </submittedName>
</protein>
<evidence type="ECO:0000256" key="1">
    <source>
        <dbReference type="SAM" id="MobiDB-lite"/>
    </source>
</evidence>
<sequence>MMEEPEDDRLDQSLRDTFSDFDLPPSGHIWSGIEGHLSAMPGPPRKVPLLLLLPAVGLVGVAVGWLLPHPTEPTPNSQPAVTTQAPARPDPQPTKELTAYKAPQLPPASQPIHAVPVVSASPVAKRVRPVLAASVDRKASATAIPEPIDSATGIAATQPVVAEVPVVYTAPVATEPSPAQVVPSSQLENSALVTPPTEATNLRLRDTAGSAHSKYAAELPKQSFKNESLREWRPEYRVPKHRLEERGGRLRRIRNSITKHWQHLFGPRRAGQPAS</sequence>
<dbReference type="AlphaFoldDB" id="A0A939ESY1"/>
<proteinExistence type="predicted"/>
<evidence type="ECO:0000313" key="2">
    <source>
        <dbReference type="EMBL" id="MBO0356940.1"/>
    </source>
</evidence>
<gene>
    <name evidence="2" type="ORF">J0X19_03195</name>
</gene>
<comment type="caution">
    <text evidence="2">The sequence shown here is derived from an EMBL/GenBank/DDBJ whole genome shotgun (WGS) entry which is preliminary data.</text>
</comment>
<reference evidence="2" key="1">
    <citation type="submission" date="2021-03" db="EMBL/GenBank/DDBJ databases">
        <authorList>
            <person name="Kim M.K."/>
        </authorList>
    </citation>
    <scope>NUCLEOTIDE SEQUENCE</scope>
    <source>
        <strain evidence="2">BT186</strain>
    </source>
</reference>
<dbReference type="RefSeq" id="WP_206981025.1">
    <property type="nucleotide sequence ID" value="NZ_JAFLQZ010000002.1"/>
</dbReference>
<organism evidence="2 3">
    <name type="scientific">Hymenobacter telluris</name>
    <dbReference type="NCBI Taxonomy" id="2816474"/>
    <lineage>
        <taxon>Bacteria</taxon>
        <taxon>Pseudomonadati</taxon>
        <taxon>Bacteroidota</taxon>
        <taxon>Cytophagia</taxon>
        <taxon>Cytophagales</taxon>
        <taxon>Hymenobacteraceae</taxon>
        <taxon>Hymenobacter</taxon>
    </lineage>
</organism>
<accession>A0A939ESY1</accession>
<dbReference type="Proteomes" id="UP000664144">
    <property type="component" value="Unassembled WGS sequence"/>
</dbReference>
<feature type="compositionally biased region" description="Polar residues" evidence="1">
    <location>
        <begin position="74"/>
        <end position="85"/>
    </location>
</feature>
<keyword evidence="3" id="KW-1185">Reference proteome</keyword>
<dbReference type="EMBL" id="JAFLQZ010000002">
    <property type="protein sequence ID" value="MBO0356940.1"/>
    <property type="molecule type" value="Genomic_DNA"/>
</dbReference>